<evidence type="ECO:0000313" key="8">
    <source>
        <dbReference type="EMBL" id="KAK8845082.1"/>
    </source>
</evidence>
<evidence type="ECO:0000256" key="6">
    <source>
        <dbReference type="ARBA" id="ARBA00023242"/>
    </source>
</evidence>
<evidence type="ECO:0000313" key="9">
    <source>
        <dbReference type="Proteomes" id="UP001470230"/>
    </source>
</evidence>
<keyword evidence="5 7" id="KW-0508">mRNA splicing</keyword>
<evidence type="ECO:0000256" key="2">
    <source>
        <dbReference type="ARBA" id="ARBA00007203"/>
    </source>
</evidence>
<dbReference type="InterPro" id="IPR039974">
    <property type="entry name" value="Splicing_factor_SLU7"/>
</dbReference>
<keyword evidence="4 7" id="KW-0747">Spliceosome</keyword>
<reference evidence="8 9" key="1">
    <citation type="submission" date="2024-04" db="EMBL/GenBank/DDBJ databases">
        <title>Tritrichomonas musculus Genome.</title>
        <authorList>
            <person name="Alves-Ferreira E."/>
            <person name="Grigg M."/>
            <person name="Lorenzi H."/>
            <person name="Galac M."/>
        </authorList>
    </citation>
    <scope>NUCLEOTIDE SEQUENCE [LARGE SCALE GENOMIC DNA]</scope>
    <source>
        <strain evidence="8 9">EAF2021</strain>
    </source>
</reference>
<evidence type="ECO:0000256" key="1">
    <source>
        <dbReference type="ARBA" id="ARBA00004123"/>
    </source>
</evidence>
<keyword evidence="3 7" id="KW-0507">mRNA processing</keyword>
<dbReference type="Proteomes" id="UP001470230">
    <property type="component" value="Unassembled WGS sequence"/>
</dbReference>
<keyword evidence="6 7" id="KW-0539">Nucleus</keyword>
<dbReference type="PANTHER" id="PTHR12942:SF2">
    <property type="entry name" value="PRE-MRNA-SPLICING FACTOR SLU7"/>
    <property type="match status" value="1"/>
</dbReference>
<evidence type="ECO:0000256" key="7">
    <source>
        <dbReference type="RuleBase" id="RU367071"/>
    </source>
</evidence>
<comment type="subcellular location">
    <subcellularLocation>
        <location evidence="1 7">Nucleus</location>
    </subcellularLocation>
</comment>
<keyword evidence="9" id="KW-1185">Reference proteome</keyword>
<dbReference type="EMBL" id="JAPFFF010000031">
    <property type="protein sequence ID" value="KAK8845082.1"/>
    <property type="molecule type" value="Genomic_DNA"/>
</dbReference>
<evidence type="ECO:0000256" key="3">
    <source>
        <dbReference type="ARBA" id="ARBA00022664"/>
    </source>
</evidence>
<comment type="function">
    <text evidence="7">Involved in pre-mRNA splicing.</text>
</comment>
<accession>A0ABR2HEL3</accession>
<proteinExistence type="inferred from homology"/>
<gene>
    <name evidence="8" type="ORF">M9Y10_021260</name>
</gene>
<dbReference type="PANTHER" id="PTHR12942">
    <property type="entry name" value="STEP II SPLICING FACTOR SLU7"/>
    <property type="match status" value="1"/>
</dbReference>
<name>A0ABR2HEL3_9EUKA</name>
<comment type="subunit">
    <text evidence="7">Associated with the spliceosome.</text>
</comment>
<organism evidence="8 9">
    <name type="scientific">Tritrichomonas musculus</name>
    <dbReference type="NCBI Taxonomy" id="1915356"/>
    <lineage>
        <taxon>Eukaryota</taxon>
        <taxon>Metamonada</taxon>
        <taxon>Parabasalia</taxon>
        <taxon>Tritrichomonadida</taxon>
        <taxon>Tritrichomonadidae</taxon>
        <taxon>Tritrichomonas</taxon>
    </lineage>
</organism>
<protein>
    <recommendedName>
        <fullName evidence="7">Pre-mRNA-splicing factor SLU7</fullName>
    </recommendedName>
</protein>
<sequence length="254" mass="29565">MEKNFDPDIIPPEGDITGAKLPSYMRKAPWYFNTGKDSLDHLRMTPWAQPKQSSLSEFVKHGRLRNKVLVKWKPGCCKNCGASTHTEFDCPERPRKRTARITGESIIEKEVIEEQDLSYDAKRDCYANFDKTRWWHEVRGHYRHADKVRLQNNQTNTEKIVIQEEYGHAGFRNRLDTADYIDSIGKVKHVTEEPDDLFVKPVAKDNKSKEVFLMAWEGDENARRKNRGLDQKKTNEDEFSINNPKLINANAIED</sequence>
<evidence type="ECO:0000256" key="4">
    <source>
        <dbReference type="ARBA" id="ARBA00022728"/>
    </source>
</evidence>
<comment type="caution">
    <text evidence="8">The sequence shown here is derived from an EMBL/GenBank/DDBJ whole genome shotgun (WGS) entry which is preliminary data.</text>
</comment>
<evidence type="ECO:0000256" key="5">
    <source>
        <dbReference type="ARBA" id="ARBA00023187"/>
    </source>
</evidence>
<comment type="similarity">
    <text evidence="2 7">Belongs to the SLU7 family.</text>
</comment>